<dbReference type="InterPro" id="IPR010327">
    <property type="entry name" value="FldB/FldC_alpha/beta"/>
</dbReference>
<protein>
    <submittedName>
        <fullName evidence="2">2-hydroxyacyl-CoA dehydratase</fullName>
    </submittedName>
</protein>
<dbReference type="AlphaFoldDB" id="A0A3A4P4U1"/>
<comment type="similarity">
    <text evidence="1">Belongs to the FldB/FldC dehydratase alpha/beta subunit family.</text>
</comment>
<evidence type="ECO:0000256" key="1">
    <source>
        <dbReference type="ARBA" id="ARBA00005806"/>
    </source>
</evidence>
<reference evidence="2 3" key="1">
    <citation type="journal article" date="2017" name="ISME J.">
        <title>Energy and carbon metabolisms in a deep terrestrial subsurface fluid microbial community.</title>
        <authorList>
            <person name="Momper L."/>
            <person name="Jungbluth S.P."/>
            <person name="Lee M.D."/>
            <person name="Amend J.P."/>
        </authorList>
    </citation>
    <scope>NUCLEOTIDE SEQUENCE [LARGE SCALE GENOMIC DNA]</scope>
    <source>
        <strain evidence="2">SURF_5</strain>
    </source>
</reference>
<gene>
    <name evidence="2" type="ORF">C4520_07660</name>
</gene>
<comment type="caution">
    <text evidence="2">The sequence shown here is derived from an EMBL/GenBank/DDBJ whole genome shotgun (WGS) entry which is preliminary data.</text>
</comment>
<dbReference type="PANTHER" id="PTHR30548:SF1">
    <property type="entry name" value="DEHYDRATASE SUBUNIT MJ0007-RELATED"/>
    <property type="match status" value="1"/>
</dbReference>
<dbReference type="PANTHER" id="PTHR30548">
    <property type="entry name" value="2-HYDROXYGLUTARYL-COA DEHYDRATASE, D-COMPONENT-RELATED"/>
    <property type="match status" value="1"/>
</dbReference>
<sequence length="359" mass="39390">MGSGAGRGRVTATYACSYVPEEIIVAAGMTPRRVIPQARPAEADGIIHPNSCHYIKSLLAEGMSGSFPADIFIIANSCDGMRRLHDLWREYVPAIPSFFLEVPKKSDADSIAYFSSSLRALAGELAERVHCSLVSDSGLNKAIVEYNQIRALVQAAQRLQAKPDGGLDARSIFGLYLDSARLNAAEFRRKLDLSLRAAAQEKGIDGRSGVIVAGNVIFQSGLLELIRDAGGRVAAIDTCLGARHFDGLVEENSEEPMRALAKRYLTRASCPRMEGIGERAARLRETVSRTRSGGIIYSSVKFCDSHLYDIAFLQDRFREEGVPFLFLENDYEWSGLGQMKVRVEAFLALIREKEAASHV</sequence>
<dbReference type="Proteomes" id="UP000265882">
    <property type="component" value="Unassembled WGS sequence"/>
</dbReference>
<name>A0A3A4P4U1_ABYX5</name>
<accession>A0A3A4P4U1</accession>
<dbReference type="Gene3D" id="3.40.50.11890">
    <property type="match status" value="1"/>
</dbReference>
<evidence type="ECO:0000313" key="2">
    <source>
        <dbReference type="EMBL" id="RJP22891.1"/>
    </source>
</evidence>
<dbReference type="EMBL" id="QZKU01000053">
    <property type="protein sequence ID" value="RJP22891.1"/>
    <property type="molecule type" value="Genomic_DNA"/>
</dbReference>
<dbReference type="Pfam" id="PF06050">
    <property type="entry name" value="HGD-D"/>
    <property type="match status" value="1"/>
</dbReference>
<dbReference type="Gene3D" id="3.40.50.11900">
    <property type="match status" value="1"/>
</dbReference>
<evidence type="ECO:0000313" key="3">
    <source>
        <dbReference type="Proteomes" id="UP000265882"/>
    </source>
</evidence>
<organism evidence="2 3">
    <name type="scientific">Abyssobacteria bacterium (strain SURF_5)</name>
    <dbReference type="NCBI Taxonomy" id="2093360"/>
    <lineage>
        <taxon>Bacteria</taxon>
        <taxon>Pseudomonadati</taxon>
        <taxon>Candidatus Hydrogenedentota</taxon>
        <taxon>Candidatus Abyssobacteria</taxon>
    </lineage>
</organism>
<proteinExistence type="inferred from homology"/>